<protein>
    <submittedName>
        <fullName evidence="2">Uncharacterized protein</fullName>
    </submittedName>
</protein>
<comment type="caution">
    <text evidence="2">The sequence shown here is derived from an EMBL/GenBank/DDBJ whole genome shotgun (WGS) entry which is preliminary data.</text>
</comment>
<evidence type="ECO:0000256" key="1">
    <source>
        <dbReference type="SAM" id="MobiDB-lite"/>
    </source>
</evidence>
<sequence length="322" mass="35580">MQSPALGRGEPTSESDVSSSASSRKAFVQIMEAVERMPASHFPSSNIEPSPAGRQMWTRTTCVLTTSQTREVRATPILNSHGHSTSAIVSVENVSQGFLGISAARTDPLLSATAATDEKNTAAPWRADSSLRKFGAPGLLRNHLFLPELVHQHPNSFGIDWEHRDRSNDVQEFTDTSRAMTQSYRQLPSRFGRIRVCSLAIGSQHMFPIVHSPLPLTLGTHSNVSVSTRRRVRPLGLYQKSSLCYFLFGLVYNRDGVTDPASDSSNCWRMVIRSGVGQITARVHALPSRPQITRISVFVHARVVEWKGDRRILVGGRKQPQS</sequence>
<reference evidence="2" key="1">
    <citation type="journal article" date="2020" name="Nat. Commun.">
        <title>Large-scale genome sequencing of mycorrhizal fungi provides insights into the early evolution of symbiotic traits.</title>
        <authorList>
            <person name="Miyauchi S."/>
            <person name="Kiss E."/>
            <person name="Kuo A."/>
            <person name="Drula E."/>
            <person name="Kohler A."/>
            <person name="Sanchez-Garcia M."/>
            <person name="Morin E."/>
            <person name="Andreopoulos B."/>
            <person name="Barry K.W."/>
            <person name="Bonito G."/>
            <person name="Buee M."/>
            <person name="Carver A."/>
            <person name="Chen C."/>
            <person name="Cichocki N."/>
            <person name="Clum A."/>
            <person name="Culley D."/>
            <person name="Crous P.W."/>
            <person name="Fauchery L."/>
            <person name="Girlanda M."/>
            <person name="Hayes R.D."/>
            <person name="Keri Z."/>
            <person name="LaButti K."/>
            <person name="Lipzen A."/>
            <person name="Lombard V."/>
            <person name="Magnuson J."/>
            <person name="Maillard F."/>
            <person name="Murat C."/>
            <person name="Nolan M."/>
            <person name="Ohm R.A."/>
            <person name="Pangilinan J."/>
            <person name="Pereira M.F."/>
            <person name="Perotto S."/>
            <person name="Peter M."/>
            <person name="Pfister S."/>
            <person name="Riley R."/>
            <person name="Sitrit Y."/>
            <person name="Stielow J.B."/>
            <person name="Szollosi G."/>
            <person name="Zifcakova L."/>
            <person name="Stursova M."/>
            <person name="Spatafora J.W."/>
            <person name="Tedersoo L."/>
            <person name="Vaario L.M."/>
            <person name="Yamada A."/>
            <person name="Yan M."/>
            <person name="Wang P."/>
            <person name="Xu J."/>
            <person name="Bruns T."/>
            <person name="Baldrian P."/>
            <person name="Vilgalys R."/>
            <person name="Dunand C."/>
            <person name="Henrissat B."/>
            <person name="Grigoriev I.V."/>
            <person name="Hibbett D."/>
            <person name="Nagy L.G."/>
            <person name="Martin F.M."/>
        </authorList>
    </citation>
    <scope>NUCLEOTIDE SEQUENCE</scope>
    <source>
        <strain evidence="2">UP504</strain>
    </source>
</reference>
<evidence type="ECO:0000313" key="3">
    <source>
        <dbReference type="Proteomes" id="UP000886523"/>
    </source>
</evidence>
<organism evidence="2 3">
    <name type="scientific">Hydnum rufescens UP504</name>
    <dbReference type="NCBI Taxonomy" id="1448309"/>
    <lineage>
        <taxon>Eukaryota</taxon>
        <taxon>Fungi</taxon>
        <taxon>Dikarya</taxon>
        <taxon>Basidiomycota</taxon>
        <taxon>Agaricomycotina</taxon>
        <taxon>Agaricomycetes</taxon>
        <taxon>Cantharellales</taxon>
        <taxon>Hydnaceae</taxon>
        <taxon>Hydnum</taxon>
    </lineage>
</organism>
<dbReference type="Proteomes" id="UP000886523">
    <property type="component" value="Unassembled WGS sequence"/>
</dbReference>
<evidence type="ECO:0000313" key="2">
    <source>
        <dbReference type="EMBL" id="KAF9505070.1"/>
    </source>
</evidence>
<dbReference type="AlphaFoldDB" id="A0A9P6AFQ3"/>
<dbReference type="EMBL" id="MU129176">
    <property type="protein sequence ID" value="KAF9505070.1"/>
    <property type="molecule type" value="Genomic_DNA"/>
</dbReference>
<gene>
    <name evidence="2" type="ORF">BS47DRAFT_1400755</name>
</gene>
<feature type="compositionally biased region" description="Low complexity" evidence="1">
    <location>
        <begin position="14"/>
        <end position="23"/>
    </location>
</feature>
<name>A0A9P6AFQ3_9AGAM</name>
<keyword evidence="3" id="KW-1185">Reference proteome</keyword>
<accession>A0A9P6AFQ3</accession>
<proteinExistence type="predicted"/>
<feature type="region of interest" description="Disordered" evidence="1">
    <location>
        <begin position="1"/>
        <end position="24"/>
    </location>
</feature>